<evidence type="ECO:0000256" key="1">
    <source>
        <dbReference type="ARBA" id="ARBA00007068"/>
    </source>
</evidence>
<gene>
    <name evidence="2" type="ORF">H8699_11255</name>
</gene>
<proteinExistence type="inferred from homology"/>
<evidence type="ECO:0000313" key="3">
    <source>
        <dbReference type="Proteomes" id="UP000654279"/>
    </source>
</evidence>
<dbReference type="AlphaFoldDB" id="A0A926D277"/>
<reference evidence="2" key="1">
    <citation type="submission" date="2020-08" db="EMBL/GenBank/DDBJ databases">
        <title>Genome public.</title>
        <authorList>
            <person name="Liu C."/>
            <person name="Sun Q."/>
        </authorList>
    </citation>
    <scope>NUCLEOTIDE SEQUENCE</scope>
    <source>
        <strain evidence="2">NSJ-44</strain>
    </source>
</reference>
<comment type="similarity">
    <text evidence="1">Belongs to the peptidase S58 family.</text>
</comment>
<dbReference type="PANTHER" id="PTHR36512:SF3">
    <property type="entry name" value="BLR5678 PROTEIN"/>
    <property type="match status" value="1"/>
</dbReference>
<dbReference type="InterPro" id="IPR005321">
    <property type="entry name" value="Peptidase_S58_DmpA"/>
</dbReference>
<dbReference type="PANTHER" id="PTHR36512">
    <property type="entry name" value="D-AMINOPEPTIDASE"/>
    <property type="match status" value="1"/>
</dbReference>
<name>A0A926D277_9FIRM</name>
<dbReference type="RefSeq" id="WP_249285774.1">
    <property type="nucleotide sequence ID" value="NZ_JACRSO010000005.1"/>
</dbReference>
<sequence length="309" mass="30605">MYEQFTGSITDIAGILAGHATDERGCTGCTAILCPEGAVGGVDVAGGAPGTRETDLFNPGNLVQKIHAVTLCGGSAYGLNACGGVMRYLEEQGVGLDVGVARVPLVCGAVIFDLGVGDPKARPDEAMGYAAAKAAASSPLAQGAVGAGTGATIGKILGPAGAAPGGFGTCSITLPGGAKVAAAVAVNALGDVYDADTGAIISGAKGPDGGFINTAKAALQFPVEGQAGRNTTIGVIATDAALSREQCNRLARVAQDGLALSIRPVHTLNDGDTLFALSTGRAAGDFNQICVAAVEVLRRAVLRAVTREK</sequence>
<dbReference type="Pfam" id="PF03576">
    <property type="entry name" value="Peptidase_S58"/>
    <property type="match status" value="1"/>
</dbReference>
<dbReference type="Proteomes" id="UP000654279">
    <property type="component" value="Unassembled WGS sequence"/>
</dbReference>
<protein>
    <submittedName>
        <fullName evidence="2">P1 family peptidase</fullName>
    </submittedName>
</protein>
<keyword evidence="3" id="KW-1185">Reference proteome</keyword>
<comment type="caution">
    <text evidence="2">The sequence shown here is derived from an EMBL/GenBank/DDBJ whole genome shotgun (WGS) entry which is preliminary data.</text>
</comment>
<accession>A0A926D277</accession>
<dbReference type="CDD" id="cd02252">
    <property type="entry name" value="nylC_like"/>
    <property type="match status" value="1"/>
</dbReference>
<dbReference type="InterPro" id="IPR016117">
    <property type="entry name" value="ArgJ-like_dom_sf"/>
</dbReference>
<dbReference type="SUPFAM" id="SSF56266">
    <property type="entry name" value="DmpA/ArgJ-like"/>
    <property type="match status" value="1"/>
</dbReference>
<evidence type="ECO:0000313" key="2">
    <source>
        <dbReference type="EMBL" id="MBC8530007.1"/>
    </source>
</evidence>
<organism evidence="2 3">
    <name type="scientific">Luoshenia tenuis</name>
    <dbReference type="NCBI Taxonomy" id="2763654"/>
    <lineage>
        <taxon>Bacteria</taxon>
        <taxon>Bacillati</taxon>
        <taxon>Bacillota</taxon>
        <taxon>Clostridia</taxon>
        <taxon>Christensenellales</taxon>
        <taxon>Christensenellaceae</taxon>
        <taxon>Luoshenia</taxon>
    </lineage>
</organism>
<dbReference type="GO" id="GO:0004177">
    <property type="term" value="F:aminopeptidase activity"/>
    <property type="evidence" value="ECO:0007669"/>
    <property type="project" value="TreeGrafter"/>
</dbReference>
<dbReference type="EMBL" id="JACRSO010000005">
    <property type="protein sequence ID" value="MBC8530007.1"/>
    <property type="molecule type" value="Genomic_DNA"/>
</dbReference>
<dbReference type="Gene3D" id="3.60.70.12">
    <property type="entry name" value="L-amino peptidase D-ALA esterase/amidase"/>
    <property type="match status" value="1"/>
</dbReference>